<dbReference type="AlphaFoldDB" id="A0A7J8CIV7"/>
<feature type="region of interest" description="Disordered" evidence="1">
    <location>
        <begin position="42"/>
        <end position="74"/>
    </location>
</feature>
<feature type="region of interest" description="Disordered" evidence="1">
    <location>
        <begin position="270"/>
        <end position="291"/>
    </location>
</feature>
<sequence>MRHTLHLEATHLGTVKATRGGHTATALKAKGRIRADMGTPAVRTWPAAPGRRGRRGRSSCQSPAMPQLRHGPGHLQIHLGSVRDTVGRKSKAKTSAPEKEEALLCLAVHPAPGWHLAGRGRGTRCPTRAGEGGAVPWGTSPPSLQRPQRLPWGTGQRHHAAHREPLRLAPRTGRRAARRHHGPRTGPALSQVSSACHSGPPGCSVPVRRDPGRGVCHTPHGTTGSHSWVPEEETPPPLANPPRCASRTSPQFPPHGAVCPDRLASSHKVLSPLVDDGDQGAGALSPHSLLA</sequence>
<gene>
    <name evidence="2" type="ORF">HJG63_009213</name>
</gene>
<feature type="region of interest" description="Disordered" evidence="1">
    <location>
        <begin position="171"/>
        <end position="258"/>
    </location>
</feature>
<evidence type="ECO:0000313" key="2">
    <source>
        <dbReference type="EMBL" id="KAF6410776.1"/>
    </source>
</evidence>
<accession>A0A7J8CIV7</accession>
<reference evidence="2 3" key="1">
    <citation type="journal article" date="2020" name="Nature">
        <title>Six reference-quality genomes reveal evolution of bat adaptations.</title>
        <authorList>
            <person name="Jebb D."/>
            <person name="Huang Z."/>
            <person name="Pippel M."/>
            <person name="Hughes G.M."/>
            <person name="Lavrichenko K."/>
            <person name="Devanna P."/>
            <person name="Winkler S."/>
            <person name="Jermiin L.S."/>
            <person name="Skirmuntt E.C."/>
            <person name="Katzourakis A."/>
            <person name="Burkitt-Gray L."/>
            <person name="Ray D.A."/>
            <person name="Sullivan K.A.M."/>
            <person name="Roscito J.G."/>
            <person name="Kirilenko B.M."/>
            <person name="Davalos L.M."/>
            <person name="Corthals A.P."/>
            <person name="Power M.L."/>
            <person name="Jones G."/>
            <person name="Ransome R.D."/>
            <person name="Dechmann D.K.N."/>
            <person name="Locatelli A.G."/>
            <person name="Puechmaille S.J."/>
            <person name="Fedrigo O."/>
            <person name="Jarvis E.D."/>
            <person name="Hiller M."/>
            <person name="Vernes S.C."/>
            <person name="Myers E.W."/>
            <person name="Teeling E.C."/>
        </authorList>
    </citation>
    <scope>NUCLEOTIDE SEQUENCE [LARGE SCALE GENOMIC DNA]</scope>
    <source>
        <strain evidence="2">MRouAeg1</strain>
        <tissue evidence="2">Muscle</tissue>
    </source>
</reference>
<feature type="compositionally biased region" description="Basic residues" evidence="1">
    <location>
        <begin position="172"/>
        <end position="183"/>
    </location>
</feature>
<feature type="region of interest" description="Disordered" evidence="1">
    <location>
        <begin position="118"/>
        <end position="146"/>
    </location>
</feature>
<evidence type="ECO:0000313" key="3">
    <source>
        <dbReference type="Proteomes" id="UP000593571"/>
    </source>
</evidence>
<name>A0A7J8CIV7_ROUAE</name>
<protein>
    <submittedName>
        <fullName evidence="2">Uncharacterized protein</fullName>
    </submittedName>
</protein>
<organism evidence="2 3">
    <name type="scientific">Rousettus aegyptiacus</name>
    <name type="common">Egyptian fruit bat</name>
    <name type="synonym">Pteropus aegyptiacus</name>
    <dbReference type="NCBI Taxonomy" id="9407"/>
    <lineage>
        <taxon>Eukaryota</taxon>
        <taxon>Metazoa</taxon>
        <taxon>Chordata</taxon>
        <taxon>Craniata</taxon>
        <taxon>Vertebrata</taxon>
        <taxon>Euteleostomi</taxon>
        <taxon>Mammalia</taxon>
        <taxon>Eutheria</taxon>
        <taxon>Laurasiatheria</taxon>
        <taxon>Chiroptera</taxon>
        <taxon>Yinpterochiroptera</taxon>
        <taxon>Pteropodoidea</taxon>
        <taxon>Pteropodidae</taxon>
        <taxon>Rousettinae</taxon>
        <taxon>Rousettus</taxon>
    </lineage>
</organism>
<evidence type="ECO:0000256" key="1">
    <source>
        <dbReference type="SAM" id="MobiDB-lite"/>
    </source>
</evidence>
<dbReference type="EMBL" id="JACASE010000014">
    <property type="protein sequence ID" value="KAF6410776.1"/>
    <property type="molecule type" value="Genomic_DNA"/>
</dbReference>
<keyword evidence="3" id="KW-1185">Reference proteome</keyword>
<dbReference type="Proteomes" id="UP000593571">
    <property type="component" value="Unassembled WGS sequence"/>
</dbReference>
<comment type="caution">
    <text evidence="2">The sequence shown here is derived from an EMBL/GenBank/DDBJ whole genome shotgun (WGS) entry which is preliminary data.</text>
</comment>
<proteinExistence type="predicted"/>